<gene>
    <name evidence="3" type="ORF">FRACYDRAFT_270985</name>
</gene>
<feature type="transmembrane region" description="Helical" evidence="2">
    <location>
        <begin position="50"/>
        <end position="73"/>
    </location>
</feature>
<feature type="transmembrane region" description="Helical" evidence="2">
    <location>
        <begin position="93"/>
        <end position="117"/>
    </location>
</feature>
<evidence type="ECO:0000313" key="4">
    <source>
        <dbReference type="Proteomes" id="UP000095751"/>
    </source>
</evidence>
<keyword evidence="2" id="KW-0472">Membrane</keyword>
<evidence type="ECO:0000256" key="2">
    <source>
        <dbReference type="SAM" id="Phobius"/>
    </source>
</evidence>
<dbReference type="AlphaFoldDB" id="A0A1E7EXS4"/>
<dbReference type="KEGG" id="fcy:FRACYDRAFT_270985"/>
<proteinExistence type="predicted"/>
<name>A0A1E7EXS4_9STRA</name>
<organism evidence="3 4">
    <name type="scientific">Fragilariopsis cylindrus CCMP1102</name>
    <dbReference type="NCBI Taxonomy" id="635003"/>
    <lineage>
        <taxon>Eukaryota</taxon>
        <taxon>Sar</taxon>
        <taxon>Stramenopiles</taxon>
        <taxon>Ochrophyta</taxon>
        <taxon>Bacillariophyta</taxon>
        <taxon>Bacillariophyceae</taxon>
        <taxon>Bacillariophycidae</taxon>
        <taxon>Bacillariales</taxon>
        <taxon>Bacillariaceae</taxon>
        <taxon>Fragilariopsis</taxon>
    </lineage>
</organism>
<feature type="transmembrane region" description="Helical" evidence="2">
    <location>
        <begin position="260"/>
        <end position="279"/>
    </location>
</feature>
<protein>
    <submittedName>
        <fullName evidence="3">Uncharacterized protein</fullName>
    </submittedName>
</protein>
<dbReference type="EMBL" id="KV784370">
    <property type="protein sequence ID" value="OEU10771.1"/>
    <property type="molecule type" value="Genomic_DNA"/>
</dbReference>
<sequence>MKMDTEIDTGKSREANTNGEEEILSPPNVEGEEATADLTAQRFRFALVSVILYIFLCIILVSAPFVATAILAAGSSYCPLDPVIRYPCCEPDFMDVLITFPLFAGMLLTCSCFLQIVSERWMVNTFQKEGECIKGTVSDKRKWVTSHDKGTSCHCELIVKYPAEGSTLISPSCSHIVTKKFANNTGLFAGDDYSSYNQMSTGSEIELLRMPGSDGYDPRKAIPVLRIKSNQMFYCQLCACLLFGIIWNIAWCLFSCIALFWSWPIAILLAYATAGDNCFGLMRNWTFKKSGLDGDILSRYNQGEDTMSESIM</sequence>
<feature type="region of interest" description="Disordered" evidence="1">
    <location>
        <begin position="1"/>
        <end position="25"/>
    </location>
</feature>
<keyword evidence="2" id="KW-1133">Transmembrane helix</keyword>
<reference evidence="3 4" key="1">
    <citation type="submission" date="2016-09" db="EMBL/GenBank/DDBJ databases">
        <title>Extensive genetic diversity and differential bi-allelic expression allows diatom success in the polar Southern Ocean.</title>
        <authorList>
            <consortium name="DOE Joint Genome Institute"/>
            <person name="Mock T."/>
            <person name="Otillar R.P."/>
            <person name="Strauss J."/>
            <person name="Dupont C."/>
            <person name="Frickenhaus S."/>
            <person name="Maumus F."/>
            <person name="Mcmullan M."/>
            <person name="Sanges R."/>
            <person name="Schmutz J."/>
            <person name="Toseland A."/>
            <person name="Valas R."/>
            <person name="Veluchamy A."/>
            <person name="Ward B.J."/>
            <person name="Allen A."/>
            <person name="Barry K."/>
            <person name="Falciatore A."/>
            <person name="Ferrante M."/>
            <person name="Fortunato A.E."/>
            <person name="Gloeckner G."/>
            <person name="Gruber A."/>
            <person name="Hipkin R."/>
            <person name="Janech M."/>
            <person name="Kroth P."/>
            <person name="Leese F."/>
            <person name="Lindquist E."/>
            <person name="Lyon B.R."/>
            <person name="Martin J."/>
            <person name="Mayer C."/>
            <person name="Parker M."/>
            <person name="Quesneville H."/>
            <person name="Raymond J."/>
            <person name="Uhlig C."/>
            <person name="Valentin K.U."/>
            <person name="Worden A.Z."/>
            <person name="Armbrust E.V."/>
            <person name="Bowler C."/>
            <person name="Green B."/>
            <person name="Moulton V."/>
            <person name="Van Oosterhout C."/>
            <person name="Grigoriev I."/>
        </authorList>
    </citation>
    <scope>NUCLEOTIDE SEQUENCE [LARGE SCALE GENOMIC DNA]</scope>
    <source>
        <strain evidence="3 4">CCMP1102</strain>
    </source>
</reference>
<feature type="transmembrane region" description="Helical" evidence="2">
    <location>
        <begin position="233"/>
        <end position="254"/>
    </location>
</feature>
<keyword evidence="2" id="KW-0812">Transmembrane</keyword>
<dbReference type="InParanoid" id="A0A1E7EXS4"/>
<evidence type="ECO:0000256" key="1">
    <source>
        <dbReference type="SAM" id="MobiDB-lite"/>
    </source>
</evidence>
<dbReference type="Proteomes" id="UP000095751">
    <property type="component" value="Unassembled WGS sequence"/>
</dbReference>
<accession>A0A1E7EXS4</accession>
<feature type="compositionally biased region" description="Basic and acidic residues" evidence="1">
    <location>
        <begin position="1"/>
        <end position="14"/>
    </location>
</feature>
<keyword evidence="4" id="KW-1185">Reference proteome</keyword>
<evidence type="ECO:0000313" key="3">
    <source>
        <dbReference type="EMBL" id="OEU10771.1"/>
    </source>
</evidence>